<accession>A0A0F9QSV0</accession>
<evidence type="ECO:0000313" key="1">
    <source>
        <dbReference type="EMBL" id="KKN08278.1"/>
    </source>
</evidence>
<proteinExistence type="predicted"/>
<organism evidence="1">
    <name type="scientific">marine sediment metagenome</name>
    <dbReference type="NCBI Taxonomy" id="412755"/>
    <lineage>
        <taxon>unclassified sequences</taxon>
        <taxon>metagenomes</taxon>
        <taxon>ecological metagenomes</taxon>
    </lineage>
</organism>
<comment type="caution">
    <text evidence="1">The sequence shown here is derived from an EMBL/GenBank/DDBJ whole genome shotgun (WGS) entry which is preliminary data.</text>
</comment>
<dbReference type="AlphaFoldDB" id="A0A0F9QSV0"/>
<dbReference type="EMBL" id="LAZR01004474">
    <property type="protein sequence ID" value="KKN08278.1"/>
    <property type="molecule type" value="Genomic_DNA"/>
</dbReference>
<gene>
    <name evidence="1" type="ORF">LCGC14_1058240</name>
</gene>
<reference evidence="1" key="1">
    <citation type="journal article" date="2015" name="Nature">
        <title>Complex archaea that bridge the gap between prokaryotes and eukaryotes.</title>
        <authorList>
            <person name="Spang A."/>
            <person name="Saw J.H."/>
            <person name="Jorgensen S.L."/>
            <person name="Zaremba-Niedzwiedzka K."/>
            <person name="Martijn J."/>
            <person name="Lind A.E."/>
            <person name="van Eijk R."/>
            <person name="Schleper C."/>
            <person name="Guy L."/>
            <person name="Ettema T.J."/>
        </authorList>
    </citation>
    <scope>NUCLEOTIDE SEQUENCE</scope>
</reference>
<sequence>MLLEAIKLNEVKYARGRTVYFVSAVDPLDGDMEIYAGPFQDEQHAEKFKKDATAIIEKIVQASEEPERNRNDMPVFIIEKIVEPEVFLQEINRHIESFLY</sequence>
<protein>
    <submittedName>
        <fullName evidence="1">Uncharacterized protein</fullName>
    </submittedName>
</protein>
<name>A0A0F9QSV0_9ZZZZ</name>